<dbReference type="RefSeq" id="WP_200810180.1">
    <property type="nucleotide sequence ID" value="NZ_FWFG01000050.1"/>
</dbReference>
<dbReference type="GO" id="GO:0047444">
    <property type="term" value="F:N-acylneuraminate-9-phosphate synthase activity"/>
    <property type="evidence" value="ECO:0007669"/>
    <property type="project" value="TreeGrafter"/>
</dbReference>
<keyword evidence="2" id="KW-0808">Transferase</keyword>
<dbReference type="InterPro" id="IPR013974">
    <property type="entry name" value="SAF"/>
</dbReference>
<sequence>MSSTSSTPAHQIRIGDLTVSEAHRPFVAAEMSGNHNGDLGRALEIVDAIADAGAPAIKLQTYTADTITIDADGPAFRITDSHGLWGGRNLYSLYQEAHTPWEWHEQIFARARERGMIPFSSPFDATAVDLLEDLDAQVYKIASLEIGDIPLLRKVARTGKPVILSTGAADAADVDLAVSTIRAEGNDQIAVLGCTSSYPATAEASNLRTIPVLRDTWNVVVGLSDHTKGIGVSVAAVAFGASILEKHVTLRRADGGVDSDFSLEPEELKALVDESYAAWLALGEVHVGPTASEAESQRLRRSLFVVQDVRAGDEVTEANVRSIRPAGGLEPRYLDVVLGRRFARDAERGTPLSWDLV</sequence>
<dbReference type="InterPro" id="IPR006190">
    <property type="entry name" value="SAF_AFP_Neu5Ac"/>
</dbReference>
<name>A0A1X6WY35_9MICO</name>
<dbReference type="InterPro" id="IPR013132">
    <property type="entry name" value="PseI/NeuA/B-like_N"/>
</dbReference>
<dbReference type="Gene3D" id="3.20.20.70">
    <property type="entry name" value="Aldolase class I"/>
    <property type="match status" value="1"/>
</dbReference>
<dbReference type="Pfam" id="PF08666">
    <property type="entry name" value="SAF"/>
    <property type="match status" value="1"/>
</dbReference>
<evidence type="ECO:0000259" key="1">
    <source>
        <dbReference type="PROSITE" id="PS50844"/>
    </source>
</evidence>
<evidence type="ECO:0000313" key="2">
    <source>
        <dbReference type="EMBL" id="SLM90785.1"/>
    </source>
</evidence>
<accession>A0A1X6WY35</accession>
<dbReference type="GO" id="GO:0016051">
    <property type="term" value="P:carbohydrate biosynthetic process"/>
    <property type="evidence" value="ECO:0007669"/>
    <property type="project" value="InterPro"/>
</dbReference>
<protein>
    <submittedName>
        <fullName evidence="2">N-acetylneuraminate synthase</fullName>
        <ecNumber evidence="2">2.5.1.56</ecNumber>
    </submittedName>
</protein>
<keyword evidence="3" id="KW-1185">Reference proteome</keyword>
<gene>
    <name evidence="2" type="ORF">FM110_05585</name>
</gene>
<dbReference type="Gene3D" id="3.90.1210.10">
    <property type="entry name" value="Antifreeze-like/N-acetylneuraminic acid synthase C-terminal domain"/>
    <property type="match status" value="1"/>
</dbReference>
<dbReference type="SUPFAM" id="SSF51569">
    <property type="entry name" value="Aldolase"/>
    <property type="match status" value="1"/>
</dbReference>
<proteinExistence type="predicted"/>
<dbReference type="EMBL" id="FWFG01000050">
    <property type="protein sequence ID" value="SLM90785.1"/>
    <property type="molecule type" value="Genomic_DNA"/>
</dbReference>
<dbReference type="Proteomes" id="UP000195981">
    <property type="component" value="Unassembled WGS sequence"/>
</dbReference>
<dbReference type="GO" id="GO:0050462">
    <property type="term" value="F:N-acetylneuraminate synthase activity"/>
    <property type="evidence" value="ECO:0007669"/>
    <property type="project" value="UniProtKB-EC"/>
</dbReference>
<dbReference type="PANTHER" id="PTHR42966">
    <property type="entry name" value="N-ACETYLNEURAMINATE SYNTHASE"/>
    <property type="match status" value="1"/>
</dbReference>
<dbReference type="InterPro" id="IPR051690">
    <property type="entry name" value="PseI-like"/>
</dbReference>
<dbReference type="Pfam" id="PF03102">
    <property type="entry name" value="NeuB"/>
    <property type="match status" value="1"/>
</dbReference>
<reference evidence="2 3" key="1">
    <citation type="submission" date="2017-02" db="EMBL/GenBank/DDBJ databases">
        <authorList>
            <person name="Peterson S.W."/>
        </authorList>
    </citation>
    <scope>NUCLEOTIDE SEQUENCE [LARGE SCALE GENOMIC DNA]</scope>
    <source>
        <strain evidence="2 3">CIP104813</strain>
    </source>
</reference>
<dbReference type="InterPro" id="IPR057736">
    <property type="entry name" value="SAF_PseI/NeuA/NeuB"/>
</dbReference>
<dbReference type="SMART" id="SM00858">
    <property type="entry name" value="SAF"/>
    <property type="match status" value="1"/>
</dbReference>
<dbReference type="CDD" id="cd11615">
    <property type="entry name" value="SAF_NeuB_like"/>
    <property type="match status" value="1"/>
</dbReference>
<dbReference type="InterPro" id="IPR013785">
    <property type="entry name" value="Aldolase_TIM"/>
</dbReference>
<organism evidence="2 3">
    <name type="scientific">Brachybacterium nesterenkovii</name>
    <dbReference type="NCBI Taxonomy" id="47847"/>
    <lineage>
        <taxon>Bacteria</taxon>
        <taxon>Bacillati</taxon>
        <taxon>Actinomycetota</taxon>
        <taxon>Actinomycetes</taxon>
        <taxon>Micrococcales</taxon>
        <taxon>Dermabacteraceae</taxon>
        <taxon>Brachybacterium</taxon>
    </lineage>
</organism>
<dbReference type="NCBIfam" id="TIGR03586">
    <property type="entry name" value="PseI"/>
    <property type="match status" value="1"/>
</dbReference>
<feature type="domain" description="AFP-like" evidence="1">
    <location>
        <begin position="302"/>
        <end position="357"/>
    </location>
</feature>
<dbReference type="EC" id="2.5.1.56" evidence="2"/>
<evidence type="ECO:0000313" key="3">
    <source>
        <dbReference type="Proteomes" id="UP000195981"/>
    </source>
</evidence>
<dbReference type="InterPro" id="IPR020030">
    <property type="entry name" value="Pseudaminic_synth_PseI"/>
</dbReference>
<dbReference type="PROSITE" id="PS50844">
    <property type="entry name" value="AFP_LIKE"/>
    <property type="match status" value="1"/>
</dbReference>
<dbReference type="InterPro" id="IPR036732">
    <property type="entry name" value="AFP_Neu5c_C_sf"/>
</dbReference>
<dbReference type="PANTHER" id="PTHR42966:SF2">
    <property type="entry name" value="PSEUDAMINIC ACID SYNTHASE"/>
    <property type="match status" value="1"/>
</dbReference>
<dbReference type="SUPFAM" id="SSF51269">
    <property type="entry name" value="AFP III-like domain"/>
    <property type="match status" value="1"/>
</dbReference>
<dbReference type="AlphaFoldDB" id="A0A1X6WY35"/>